<dbReference type="SUPFAM" id="SSF46934">
    <property type="entry name" value="UBA-like"/>
    <property type="match status" value="1"/>
</dbReference>
<feature type="compositionally biased region" description="Low complexity" evidence="1">
    <location>
        <begin position="244"/>
        <end position="262"/>
    </location>
</feature>
<feature type="compositionally biased region" description="Low complexity" evidence="1">
    <location>
        <begin position="284"/>
        <end position="313"/>
    </location>
</feature>
<dbReference type="PANTHER" id="PTHR10677">
    <property type="entry name" value="UBIQUILIN"/>
    <property type="match status" value="1"/>
</dbReference>
<dbReference type="CDD" id="cd16106">
    <property type="entry name" value="Ubl_Dsk2p_like"/>
    <property type="match status" value="1"/>
</dbReference>
<feature type="region of interest" description="Disordered" evidence="1">
    <location>
        <begin position="92"/>
        <end position="125"/>
    </location>
</feature>
<feature type="domain" description="UBA" evidence="2">
    <location>
        <begin position="423"/>
        <end position="464"/>
    </location>
</feature>
<dbReference type="InterPro" id="IPR029071">
    <property type="entry name" value="Ubiquitin-like_domsf"/>
</dbReference>
<dbReference type="Proteomes" id="UP000504636">
    <property type="component" value="Unplaced"/>
</dbReference>
<dbReference type="EMBL" id="MU003703">
    <property type="protein sequence ID" value="KAF2808381.1"/>
    <property type="molecule type" value="Genomic_DNA"/>
</dbReference>
<protein>
    <recommendedName>
        <fullName evidence="7">Ubiquitin-domain-containing protein</fullName>
    </recommendedName>
</protein>
<dbReference type="Pfam" id="PF00240">
    <property type="entry name" value="ubiquitin"/>
    <property type="match status" value="1"/>
</dbReference>
<dbReference type="CDD" id="cd14324">
    <property type="entry name" value="UBA_Dsk2p_like"/>
    <property type="match status" value="1"/>
</dbReference>
<dbReference type="PANTHER" id="PTHR10677:SF3">
    <property type="entry name" value="FI07626P-RELATED"/>
    <property type="match status" value="1"/>
</dbReference>
<proteinExistence type="predicted"/>
<evidence type="ECO:0000313" key="5">
    <source>
        <dbReference type="Proteomes" id="UP000504636"/>
    </source>
</evidence>
<dbReference type="GeneID" id="54467725"/>
<dbReference type="Pfam" id="PF00627">
    <property type="entry name" value="UBA"/>
    <property type="match status" value="1"/>
</dbReference>
<reference evidence="4 6" key="1">
    <citation type="journal article" date="2020" name="Stud. Mycol.">
        <title>101 Dothideomycetes genomes: a test case for predicting lifestyles and emergence of pathogens.</title>
        <authorList>
            <person name="Haridas S."/>
            <person name="Albert R."/>
            <person name="Binder M."/>
            <person name="Bloem J."/>
            <person name="Labutti K."/>
            <person name="Salamov A."/>
            <person name="Andreopoulos B."/>
            <person name="Baker S."/>
            <person name="Barry K."/>
            <person name="Bills G."/>
            <person name="Bluhm B."/>
            <person name="Cannon C."/>
            <person name="Castanera R."/>
            <person name="Culley D."/>
            <person name="Daum C."/>
            <person name="Ezra D."/>
            <person name="Gonzalez J."/>
            <person name="Henrissat B."/>
            <person name="Kuo A."/>
            <person name="Liang C."/>
            <person name="Lipzen A."/>
            <person name="Lutzoni F."/>
            <person name="Magnuson J."/>
            <person name="Mondo S."/>
            <person name="Nolan M."/>
            <person name="Ohm R."/>
            <person name="Pangilinan J."/>
            <person name="Park H.-J."/>
            <person name="Ramirez L."/>
            <person name="Alfaro M."/>
            <person name="Sun H."/>
            <person name="Tritt A."/>
            <person name="Yoshinaga Y."/>
            <person name="Zwiers L.-H."/>
            <person name="Turgeon B."/>
            <person name="Goodwin S."/>
            <person name="Spatafora J."/>
            <person name="Crous P."/>
            <person name="Grigoriev I."/>
        </authorList>
    </citation>
    <scope>NUCLEOTIDE SEQUENCE</scope>
    <source>
        <strain evidence="4 6">CBS 304.34</strain>
    </source>
</reference>
<dbReference type="SMART" id="SM00165">
    <property type="entry name" value="UBA"/>
    <property type="match status" value="1"/>
</dbReference>
<organism evidence="4">
    <name type="scientific">Mytilinidion resinicola</name>
    <dbReference type="NCBI Taxonomy" id="574789"/>
    <lineage>
        <taxon>Eukaryota</taxon>
        <taxon>Fungi</taxon>
        <taxon>Dikarya</taxon>
        <taxon>Ascomycota</taxon>
        <taxon>Pezizomycotina</taxon>
        <taxon>Dothideomycetes</taxon>
        <taxon>Pleosporomycetidae</taxon>
        <taxon>Mytilinidiales</taxon>
        <taxon>Mytilinidiaceae</taxon>
        <taxon>Mytilinidion</taxon>
    </lineage>
</organism>
<feature type="compositionally biased region" description="Pro residues" evidence="1">
    <location>
        <begin position="319"/>
        <end position="329"/>
    </location>
</feature>
<dbReference type="GO" id="GO:0031593">
    <property type="term" value="F:polyubiquitin modification-dependent protein binding"/>
    <property type="evidence" value="ECO:0007669"/>
    <property type="project" value="TreeGrafter"/>
</dbReference>
<dbReference type="InterPro" id="IPR009060">
    <property type="entry name" value="UBA-like_sf"/>
</dbReference>
<dbReference type="OrthoDB" id="267397at2759"/>
<feature type="domain" description="Ubiquitin-like" evidence="3">
    <location>
        <begin position="15"/>
        <end position="86"/>
    </location>
</feature>
<dbReference type="FunFam" id="1.10.8.10:FF:000024">
    <property type="entry name" value="Ubiquitin domain-containing protein DSK2"/>
    <property type="match status" value="1"/>
</dbReference>
<feature type="compositionally biased region" description="Polar residues" evidence="1">
    <location>
        <begin position="92"/>
        <end position="120"/>
    </location>
</feature>
<evidence type="ECO:0000259" key="3">
    <source>
        <dbReference type="PROSITE" id="PS50053"/>
    </source>
</evidence>
<evidence type="ECO:0000259" key="2">
    <source>
        <dbReference type="PROSITE" id="PS50030"/>
    </source>
</evidence>
<dbReference type="InterPro" id="IPR015496">
    <property type="entry name" value="Ubiquilin"/>
</dbReference>
<feature type="region of interest" description="Disordered" evidence="1">
    <location>
        <begin position="229"/>
        <end position="263"/>
    </location>
</feature>
<dbReference type="GO" id="GO:0006511">
    <property type="term" value="P:ubiquitin-dependent protein catabolic process"/>
    <property type="evidence" value="ECO:0007669"/>
    <property type="project" value="TreeGrafter"/>
</dbReference>
<dbReference type="PROSITE" id="PS50053">
    <property type="entry name" value="UBIQUITIN_2"/>
    <property type="match status" value="1"/>
</dbReference>
<dbReference type="GO" id="GO:0005829">
    <property type="term" value="C:cytosol"/>
    <property type="evidence" value="ECO:0007669"/>
    <property type="project" value="TreeGrafter"/>
</dbReference>
<evidence type="ECO:0008006" key="7">
    <source>
        <dbReference type="Google" id="ProtNLM"/>
    </source>
</evidence>
<sequence>MADDAAAASAEEPQVTFSVKSSSDAKYVLTVPAAITVADIKTKLSGADYADLPVERQRLIYSGRVLKDHDTLASVKIKDGHTVHLVKGAASNARQNPASHGSSTTNNTPAAPQVPTNLATGTGHDPLAGLTGARYAGFHGLPGADTFGPDGGMGPPDPSQMLRMMDDPNFLQQINEAMENPAIQNMLTNHPMLRDNPAIQQALRNPEMRRMMFSPEMMRMQLQMQQQQMNRGGGDFPAPGVTDTTPQAGGTGANTTNPTQPALNPLAMFGGGAGGQTNPFASLFAPGAANPFAPNPNSNTTPATSPPATASAGQGTPANPTPSTQPPSPFANLFGNAAQPGEQNPLAQMTQQMMQNPDMMRAAMQMFGGMGGGAGAAPPATGDAAANPFANLFGPGGSFPAGFPAFGGAASPPPPADTRPPEEVYEAQLRQLNDMGFYEFERNVQALRRSGGSVQGAIEHLLGGS</sequence>
<dbReference type="PROSITE" id="PS50030">
    <property type="entry name" value="UBA"/>
    <property type="match status" value="1"/>
</dbReference>
<dbReference type="Gene3D" id="1.10.8.10">
    <property type="entry name" value="DNA helicase RuvA subunit, C-terminal domain"/>
    <property type="match status" value="1"/>
</dbReference>
<feature type="region of interest" description="Disordered" evidence="1">
    <location>
        <begin position="280"/>
        <end position="342"/>
    </location>
</feature>
<dbReference type="AlphaFoldDB" id="A0A6A6YHV9"/>
<gene>
    <name evidence="4 6" type="ORF">BDZ99DRAFT_54514</name>
</gene>
<dbReference type="SUPFAM" id="SSF54236">
    <property type="entry name" value="Ubiquitin-like"/>
    <property type="match status" value="1"/>
</dbReference>
<accession>A0A6A6YHV9</accession>
<reference evidence="6" key="2">
    <citation type="submission" date="2020-04" db="EMBL/GenBank/DDBJ databases">
        <authorList>
            <consortium name="NCBI Genome Project"/>
        </authorList>
    </citation>
    <scope>NUCLEOTIDE SEQUENCE</scope>
    <source>
        <strain evidence="6">CBS 304.34</strain>
    </source>
</reference>
<dbReference type="RefSeq" id="XP_033575345.1">
    <property type="nucleotide sequence ID" value="XM_033726832.1"/>
</dbReference>
<dbReference type="SMART" id="SM00213">
    <property type="entry name" value="UBQ"/>
    <property type="match status" value="1"/>
</dbReference>
<dbReference type="InterPro" id="IPR015940">
    <property type="entry name" value="UBA"/>
</dbReference>
<evidence type="ECO:0000313" key="6">
    <source>
        <dbReference type="RefSeq" id="XP_033575345.1"/>
    </source>
</evidence>
<name>A0A6A6YHV9_9PEZI</name>
<keyword evidence="5" id="KW-1185">Reference proteome</keyword>
<dbReference type="InterPro" id="IPR000626">
    <property type="entry name" value="Ubiquitin-like_dom"/>
</dbReference>
<evidence type="ECO:0000313" key="4">
    <source>
        <dbReference type="EMBL" id="KAF2808381.1"/>
    </source>
</evidence>
<reference evidence="6" key="3">
    <citation type="submission" date="2025-04" db="UniProtKB">
        <authorList>
            <consortium name="RefSeq"/>
        </authorList>
    </citation>
    <scope>IDENTIFICATION</scope>
    <source>
        <strain evidence="6">CBS 304.34</strain>
    </source>
</reference>
<evidence type="ECO:0000256" key="1">
    <source>
        <dbReference type="SAM" id="MobiDB-lite"/>
    </source>
</evidence>
<dbReference type="Gene3D" id="3.10.20.90">
    <property type="entry name" value="Phosphatidylinositol 3-kinase Catalytic Subunit, Chain A, domain 1"/>
    <property type="match status" value="1"/>
</dbReference>